<proteinExistence type="predicted"/>
<evidence type="ECO:0000256" key="1">
    <source>
        <dbReference type="SAM" id="MobiDB-lite"/>
    </source>
</evidence>
<evidence type="ECO:0000313" key="4">
    <source>
        <dbReference type="Proteomes" id="UP000266206"/>
    </source>
</evidence>
<organism evidence="3 4">
    <name type="scientific">Neopusillimonas maritima</name>
    <dbReference type="NCBI Taxonomy" id="2026239"/>
    <lineage>
        <taxon>Bacteria</taxon>
        <taxon>Pseudomonadati</taxon>
        <taxon>Pseudomonadota</taxon>
        <taxon>Betaproteobacteria</taxon>
        <taxon>Burkholderiales</taxon>
        <taxon>Alcaligenaceae</taxon>
        <taxon>Neopusillimonas</taxon>
    </lineage>
</organism>
<dbReference type="InterPro" id="IPR021871">
    <property type="entry name" value="DUF3482"/>
</dbReference>
<dbReference type="InterPro" id="IPR006073">
    <property type="entry name" value="GTP-bd"/>
</dbReference>
<dbReference type="SUPFAM" id="SSF52540">
    <property type="entry name" value="P-loop containing nucleoside triphosphate hydrolases"/>
    <property type="match status" value="1"/>
</dbReference>
<evidence type="ECO:0000259" key="2">
    <source>
        <dbReference type="Pfam" id="PF01926"/>
    </source>
</evidence>
<dbReference type="Proteomes" id="UP000266206">
    <property type="component" value="Unassembled WGS sequence"/>
</dbReference>
<dbReference type="PANTHER" id="PTHR42714:SF7">
    <property type="entry name" value="G DOMAIN-CONTAINING PROTEIN"/>
    <property type="match status" value="1"/>
</dbReference>
<dbReference type="GO" id="GO:0005525">
    <property type="term" value="F:GTP binding"/>
    <property type="evidence" value="ECO:0007669"/>
    <property type="project" value="InterPro"/>
</dbReference>
<dbReference type="InterPro" id="IPR027417">
    <property type="entry name" value="P-loop_NTPase"/>
</dbReference>
<gene>
    <name evidence="3" type="ORF">CJP73_03010</name>
</gene>
<name>A0A3A1Z1Y9_9BURK</name>
<dbReference type="EMBL" id="NQYH01000001">
    <property type="protein sequence ID" value="RIY42417.1"/>
    <property type="molecule type" value="Genomic_DNA"/>
</dbReference>
<dbReference type="OrthoDB" id="5406017at2"/>
<feature type="region of interest" description="Disordered" evidence="1">
    <location>
        <begin position="424"/>
        <end position="461"/>
    </location>
</feature>
<dbReference type="Gene3D" id="3.40.50.300">
    <property type="entry name" value="P-loop containing nucleotide triphosphate hydrolases"/>
    <property type="match status" value="1"/>
</dbReference>
<reference evidence="3 4" key="1">
    <citation type="submission" date="2017-08" db="EMBL/GenBank/DDBJ databases">
        <title>Pusillimonas indicus sp. nov., a member of the family Alcaligenaceae isolated from surface seawater.</title>
        <authorList>
            <person name="Li J."/>
        </authorList>
    </citation>
    <scope>NUCLEOTIDE SEQUENCE [LARGE SCALE GENOMIC DNA]</scope>
    <source>
        <strain evidence="3 4">L52-1-41</strain>
    </source>
</reference>
<protein>
    <submittedName>
        <fullName evidence="3">GTPase SAR1</fullName>
    </submittedName>
</protein>
<dbReference type="PANTHER" id="PTHR42714">
    <property type="entry name" value="TRNA MODIFICATION GTPASE GTPBP3"/>
    <property type="match status" value="1"/>
</dbReference>
<sequence>MQANSTIPLKLAVVGHTNTGKTSLLRTLTRDPNFGQVDNRPGTTRHVETVSLQITPDIAIQLLDTPGLEEAMELGALIDQISPPAMRLDGPERIQRFLQSTEGVQRFEQEARVLQGLLTCQAGLYVIDARDPVLSKHKEELAILAQCGRPLLPVLNFIHAPGQRTHEWRQALSRLNLHAMVEFDTVAPALNGEDQLYDKLALLLDSFSSLLKKIKESVAEQKKKRHEDALMLIADLLIDAAAFRLTASPEKKEIDVATQQLRDTIRQREQQCVVLLLQRFNFRSEDYLNQALPLEGEKWGMDLFSPQALKDAGVEVGLGAATGAAAGFTVDLVTGGLSLGAGTLAGAAAGGLWQGAERYGRRLLGRLRGYREISLNDQVLRVLAARQLTLLSALERRGHAATQPIEIKMNEHAIVQNKQLPDPLQEARANPDWSSMSAAHESSPRRRRRVTELARQLAQED</sequence>
<evidence type="ECO:0000313" key="3">
    <source>
        <dbReference type="EMBL" id="RIY42417.1"/>
    </source>
</evidence>
<feature type="domain" description="G" evidence="2">
    <location>
        <begin position="11"/>
        <end position="156"/>
    </location>
</feature>
<dbReference type="GO" id="GO:0005829">
    <property type="term" value="C:cytosol"/>
    <property type="evidence" value="ECO:0007669"/>
    <property type="project" value="TreeGrafter"/>
</dbReference>
<comment type="caution">
    <text evidence="3">The sequence shown here is derived from an EMBL/GenBank/DDBJ whole genome shotgun (WGS) entry which is preliminary data.</text>
</comment>
<dbReference type="GO" id="GO:0002098">
    <property type="term" value="P:tRNA wobble uridine modification"/>
    <property type="evidence" value="ECO:0007669"/>
    <property type="project" value="TreeGrafter"/>
</dbReference>
<accession>A0A3A1Z1Y9</accession>
<dbReference type="RefSeq" id="WP_119515450.1">
    <property type="nucleotide sequence ID" value="NZ_NQYH01000001.1"/>
</dbReference>
<dbReference type="Pfam" id="PF11981">
    <property type="entry name" value="DUF3482"/>
    <property type="match status" value="1"/>
</dbReference>
<dbReference type="AlphaFoldDB" id="A0A3A1Z1Y9"/>
<dbReference type="GO" id="GO:0030488">
    <property type="term" value="P:tRNA methylation"/>
    <property type="evidence" value="ECO:0007669"/>
    <property type="project" value="TreeGrafter"/>
</dbReference>
<dbReference type="Pfam" id="PF01926">
    <property type="entry name" value="MMR_HSR1"/>
    <property type="match status" value="1"/>
</dbReference>